<keyword evidence="4 6" id="KW-0472">Membrane</keyword>
<evidence type="ECO:0000256" key="4">
    <source>
        <dbReference type="ARBA" id="ARBA00023136"/>
    </source>
</evidence>
<evidence type="ECO:0000313" key="9">
    <source>
        <dbReference type="Proteomes" id="UP000288716"/>
    </source>
</evidence>
<evidence type="ECO:0000256" key="6">
    <source>
        <dbReference type="SAM" id="Phobius"/>
    </source>
</evidence>
<keyword evidence="9" id="KW-1185">Reference proteome</keyword>
<feature type="domain" description="STAS" evidence="7">
    <location>
        <begin position="567"/>
        <end position="690"/>
    </location>
</feature>
<evidence type="ECO:0000256" key="5">
    <source>
        <dbReference type="SAM" id="MobiDB-lite"/>
    </source>
</evidence>
<feature type="transmembrane region" description="Helical" evidence="6">
    <location>
        <begin position="513"/>
        <end position="546"/>
    </location>
</feature>
<dbReference type="PANTHER" id="PTHR11814">
    <property type="entry name" value="SULFATE TRANSPORTER"/>
    <property type="match status" value="1"/>
</dbReference>
<dbReference type="SUPFAM" id="SSF52091">
    <property type="entry name" value="SpoIIaa-like"/>
    <property type="match status" value="1"/>
</dbReference>
<dbReference type="Gene3D" id="3.30.750.24">
    <property type="entry name" value="STAS domain"/>
    <property type="match status" value="1"/>
</dbReference>
<dbReference type="Pfam" id="PF01740">
    <property type="entry name" value="STAS"/>
    <property type="match status" value="1"/>
</dbReference>
<dbReference type="OrthoDB" id="7365796at2759"/>
<name>A0A443SEW7_9ACAR</name>
<feature type="compositionally biased region" description="Polar residues" evidence="5">
    <location>
        <begin position="1"/>
        <end position="20"/>
    </location>
</feature>
<proteinExistence type="predicted"/>
<dbReference type="InterPro" id="IPR001902">
    <property type="entry name" value="SLC26A/SulP_fam"/>
</dbReference>
<dbReference type="GO" id="GO:0055085">
    <property type="term" value="P:transmembrane transport"/>
    <property type="evidence" value="ECO:0007669"/>
    <property type="project" value="InterPro"/>
</dbReference>
<keyword evidence="2 6" id="KW-0812">Transmembrane</keyword>
<dbReference type="PROSITE" id="PS50801">
    <property type="entry name" value="STAS"/>
    <property type="match status" value="1"/>
</dbReference>
<protein>
    <submittedName>
        <fullName evidence="8">Solute carrier family 26 member 10-like protein</fullName>
    </submittedName>
</protein>
<evidence type="ECO:0000256" key="1">
    <source>
        <dbReference type="ARBA" id="ARBA00004141"/>
    </source>
</evidence>
<dbReference type="STRING" id="299467.A0A443SEW7"/>
<comment type="subcellular location">
    <subcellularLocation>
        <location evidence="1">Membrane</location>
        <topology evidence="1">Multi-pass membrane protein</topology>
    </subcellularLocation>
</comment>
<feature type="transmembrane region" description="Helical" evidence="6">
    <location>
        <begin position="418"/>
        <end position="441"/>
    </location>
</feature>
<feature type="region of interest" description="Disordered" evidence="5">
    <location>
        <begin position="1"/>
        <end position="27"/>
    </location>
</feature>
<dbReference type="InterPro" id="IPR011547">
    <property type="entry name" value="SLC26A/SulP_dom"/>
</dbReference>
<dbReference type="NCBIfam" id="TIGR00815">
    <property type="entry name" value="sulP"/>
    <property type="match status" value="1"/>
</dbReference>
<reference evidence="8 9" key="1">
    <citation type="journal article" date="2018" name="Gigascience">
        <title>Genomes of trombidid mites reveal novel predicted allergens and laterally-transferred genes associated with secondary metabolism.</title>
        <authorList>
            <person name="Dong X."/>
            <person name="Chaisiri K."/>
            <person name="Xia D."/>
            <person name="Armstrong S.D."/>
            <person name="Fang Y."/>
            <person name="Donnelly M.J."/>
            <person name="Kadowaki T."/>
            <person name="McGarry J.W."/>
            <person name="Darby A.C."/>
            <person name="Makepeace B.L."/>
        </authorList>
    </citation>
    <scope>NUCLEOTIDE SEQUENCE [LARGE SCALE GENOMIC DNA]</scope>
    <source>
        <strain evidence="8">UoL-UT</strain>
    </source>
</reference>
<dbReference type="CDD" id="cd07042">
    <property type="entry name" value="STAS_SulP_like_sulfate_transporter"/>
    <property type="match status" value="1"/>
</dbReference>
<feature type="transmembrane region" description="Helical" evidence="6">
    <location>
        <begin position="375"/>
        <end position="397"/>
    </location>
</feature>
<accession>A0A443SEW7</accession>
<dbReference type="VEuPathDB" id="VectorBase:LDEU005995"/>
<dbReference type="EMBL" id="NCKV01003117">
    <property type="protein sequence ID" value="RWS26045.1"/>
    <property type="molecule type" value="Genomic_DNA"/>
</dbReference>
<organism evidence="8 9">
    <name type="scientific">Leptotrombidium deliense</name>
    <dbReference type="NCBI Taxonomy" id="299467"/>
    <lineage>
        <taxon>Eukaryota</taxon>
        <taxon>Metazoa</taxon>
        <taxon>Ecdysozoa</taxon>
        <taxon>Arthropoda</taxon>
        <taxon>Chelicerata</taxon>
        <taxon>Arachnida</taxon>
        <taxon>Acari</taxon>
        <taxon>Acariformes</taxon>
        <taxon>Trombidiformes</taxon>
        <taxon>Prostigmata</taxon>
        <taxon>Anystina</taxon>
        <taxon>Parasitengona</taxon>
        <taxon>Trombiculoidea</taxon>
        <taxon>Trombiculidae</taxon>
        <taxon>Leptotrombidium</taxon>
    </lineage>
</organism>
<evidence type="ECO:0000256" key="3">
    <source>
        <dbReference type="ARBA" id="ARBA00022989"/>
    </source>
</evidence>
<feature type="transmembrane region" description="Helical" evidence="6">
    <location>
        <begin position="453"/>
        <end position="471"/>
    </location>
</feature>
<dbReference type="InterPro" id="IPR036513">
    <property type="entry name" value="STAS_dom_sf"/>
</dbReference>
<dbReference type="AlphaFoldDB" id="A0A443SEW7"/>
<evidence type="ECO:0000256" key="2">
    <source>
        <dbReference type="ARBA" id="ARBA00022692"/>
    </source>
</evidence>
<dbReference type="InterPro" id="IPR002645">
    <property type="entry name" value="STAS_dom"/>
</dbReference>
<evidence type="ECO:0000313" key="8">
    <source>
        <dbReference type="EMBL" id="RWS26045.1"/>
    </source>
</evidence>
<evidence type="ECO:0000259" key="7">
    <source>
        <dbReference type="PROSITE" id="PS50801"/>
    </source>
</evidence>
<gene>
    <name evidence="8" type="ORF">B4U80_02613</name>
</gene>
<dbReference type="Pfam" id="PF00916">
    <property type="entry name" value="Sulfate_transp"/>
    <property type="match status" value="1"/>
</dbReference>
<keyword evidence="3 6" id="KW-1133">Transmembrane helix</keyword>
<comment type="caution">
    <text evidence="8">The sequence shown here is derived from an EMBL/GenBank/DDBJ whole genome shotgun (WGS) entry which is preliminary data.</text>
</comment>
<dbReference type="GO" id="GO:0016020">
    <property type="term" value="C:membrane"/>
    <property type="evidence" value="ECO:0007669"/>
    <property type="project" value="UniProtKB-SubCell"/>
</dbReference>
<feature type="transmembrane region" description="Helical" evidence="6">
    <location>
        <begin position="299"/>
        <end position="318"/>
    </location>
</feature>
<dbReference type="Proteomes" id="UP000288716">
    <property type="component" value="Unassembled WGS sequence"/>
</dbReference>
<sequence>MAKETLNVQFNVPASPSPSLRNEKSETESDLNVYDSVTSNASSSYYKRSFMNWIDLDIKRSNSSNDLKSKIHGCIKKDRKEVSIKELFFNTFPLFDILRNYSFKNDLIIDTTAGITLSILHIPQAIAYSFLIGIGPIYGLYSSFFPVLVYAFLGTAQHNSIGTIAVVDIMLAEIVKRFQFPSLDSIAMNVTAIPDIGQISLEDEELSTNMPHDAVELMSTICLLTGLLQLGMGCLKMGTISLIFSDQLVSGFSCAAAFHVIVSQIPSVLDVKINKGNNGPFHLIMEVIAIVKRISTCNYTSVTISIVIVIVTVIFKGFVEPLIKKRCNKIPVPIDLIAFVVVTLISQYCQLSEQYGVSIMGEVPTGLPMPKMPRISFASTVILDAISIAVITYAFALSLGKIYAKKHKYYTIKPNQEFIALGAANTISSFFGCFVTTASLARTSSMGNQAKTQVAAIVSCAIMLTVLLYFAPALYYLPKCAIAIVICCAQKPLVLQVLDFHKSWKLSRYEGLIWLVTFSSVILLGIDLGLFAGVIFSVLTIVLRFYSPKLRILGQLPYTEIYLDVRQHSATREIFGIKVLQFSSPLFFMNKDMFQESVYKKTLRPQKFKGYPTVARVEALVLDCSSMSFVDTSGVEALTEISNEMHQKGIEVAIAACPPAVISILARSEFFVKSPNCIMYPSVHEAVNRVATPTLAKKIVEVLP</sequence>